<dbReference type="EMBL" id="JADFTS010000008">
    <property type="protein sequence ID" value="KAF9592065.1"/>
    <property type="molecule type" value="Genomic_DNA"/>
</dbReference>
<comment type="caution">
    <text evidence="2">The sequence shown here is derived from an EMBL/GenBank/DDBJ whole genome shotgun (WGS) entry which is preliminary data.</text>
</comment>
<keyword evidence="1" id="KW-0472">Membrane</keyword>
<dbReference type="AlphaFoldDB" id="A0A835H4I5"/>
<feature type="transmembrane region" description="Helical" evidence="1">
    <location>
        <begin position="154"/>
        <end position="171"/>
    </location>
</feature>
<accession>A0A835H4I5</accession>
<keyword evidence="1" id="KW-1133">Transmembrane helix</keyword>
<gene>
    <name evidence="2" type="ORF">IFM89_011815</name>
</gene>
<dbReference type="OrthoDB" id="1702147at2759"/>
<proteinExistence type="predicted"/>
<evidence type="ECO:0000256" key="1">
    <source>
        <dbReference type="SAM" id="Phobius"/>
    </source>
</evidence>
<organism evidence="2 3">
    <name type="scientific">Coptis chinensis</name>
    <dbReference type="NCBI Taxonomy" id="261450"/>
    <lineage>
        <taxon>Eukaryota</taxon>
        <taxon>Viridiplantae</taxon>
        <taxon>Streptophyta</taxon>
        <taxon>Embryophyta</taxon>
        <taxon>Tracheophyta</taxon>
        <taxon>Spermatophyta</taxon>
        <taxon>Magnoliopsida</taxon>
        <taxon>Ranunculales</taxon>
        <taxon>Ranunculaceae</taxon>
        <taxon>Coptidoideae</taxon>
        <taxon>Coptis</taxon>
    </lineage>
</organism>
<protein>
    <recommendedName>
        <fullName evidence="4">Ribosomal protein S1</fullName>
    </recommendedName>
</protein>
<dbReference type="Proteomes" id="UP000631114">
    <property type="component" value="Unassembled WGS sequence"/>
</dbReference>
<keyword evidence="3" id="KW-1185">Reference proteome</keyword>
<keyword evidence="1" id="KW-0812">Transmembrane</keyword>
<evidence type="ECO:0000313" key="2">
    <source>
        <dbReference type="EMBL" id="KAF9592065.1"/>
    </source>
</evidence>
<name>A0A835H4I5_9MAGN</name>
<evidence type="ECO:0000313" key="3">
    <source>
        <dbReference type="Proteomes" id="UP000631114"/>
    </source>
</evidence>
<evidence type="ECO:0008006" key="4">
    <source>
        <dbReference type="Google" id="ProtNLM"/>
    </source>
</evidence>
<reference evidence="2 3" key="1">
    <citation type="submission" date="2020-10" db="EMBL/GenBank/DDBJ databases">
        <title>The Coptis chinensis genome and diversification of protoberbering-type alkaloids.</title>
        <authorList>
            <person name="Wang B."/>
            <person name="Shu S."/>
            <person name="Song C."/>
            <person name="Liu Y."/>
        </authorList>
    </citation>
    <scope>NUCLEOTIDE SEQUENCE [LARGE SCALE GENOMIC DNA]</scope>
    <source>
        <strain evidence="2">HL-2020</strain>
        <tissue evidence="2">Leaf</tissue>
    </source>
</reference>
<sequence length="199" mass="22396">MSSILSRSYLKSNASFLLCNGQALKATASHVIDGTYSVDSGIGSPKLCSKDELISTPNTTFETKVGFQNTRPKEQLIRSRVLQKLFVDIVAGDDRTKEKSTARFKSMVGATKDTVPGEPTILLPQRFRQVRAWEELNQIWRMNRKVKGFLLKKVRAGYLIAIAGYITFLPFRRVNPRRLANDQFTIDSIGPKKNNMVVL</sequence>